<dbReference type="InterPro" id="IPR036155">
    <property type="entry name" value="Crypto/Photolyase_N_sf"/>
</dbReference>
<comment type="similarity">
    <text evidence="3">Belongs to the DNA photolyase class-1 family.</text>
</comment>
<dbReference type="Gene3D" id="3.40.50.620">
    <property type="entry name" value="HUPs"/>
    <property type="match status" value="1"/>
</dbReference>
<dbReference type="Gene3D" id="1.25.40.80">
    <property type="match status" value="1"/>
</dbReference>
<keyword evidence="6 7" id="KW-0157">Chromophore</keyword>
<evidence type="ECO:0000313" key="10">
    <source>
        <dbReference type="Proteomes" id="UP001163714"/>
    </source>
</evidence>
<organism evidence="9 10">
    <name type="scientific">Shewanella subflava</name>
    <dbReference type="NCBI Taxonomy" id="2986476"/>
    <lineage>
        <taxon>Bacteria</taxon>
        <taxon>Pseudomonadati</taxon>
        <taxon>Pseudomonadota</taxon>
        <taxon>Gammaproteobacteria</taxon>
        <taxon>Alteromonadales</taxon>
        <taxon>Shewanellaceae</taxon>
        <taxon>Shewanella</taxon>
    </lineage>
</organism>
<dbReference type="Gene3D" id="1.10.579.10">
    <property type="entry name" value="DNA Cyclobutane Dipyrimidine Photolyase, subunit A, domain 3"/>
    <property type="match status" value="1"/>
</dbReference>
<comment type="caution">
    <text evidence="9">The sequence shown here is derived from an EMBL/GenBank/DDBJ whole genome shotgun (WGS) entry which is preliminary data.</text>
</comment>
<name>A0ABT3IBG8_9GAMM</name>
<evidence type="ECO:0000256" key="2">
    <source>
        <dbReference type="ARBA" id="ARBA00001974"/>
    </source>
</evidence>
<evidence type="ECO:0000256" key="3">
    <source>
        <dbReference type="ARBA" id="ARBA00005862"/>
    </source>
</evidence>
<dbReference type="InterPro" id="IPR005101">
    <property type="entry name" value="Cryptochr/Photolyase_FAD-bd"/>
</dbReference>
<feature type="domain" description="Photolyase/cryptochrome alpha/beta" evidence="8">
    <location>
        <begin position="5"/>
        <end position="138"/>
    </location>
</feature>
<reference evidence="9" key="1">
    <citation type="submission" date="2022-10" db="EMBL/GenBank/DDBJ databases">
        <title>Shewanella flava sp. nov, isolated from the estuary of the Fenhe River into the Yellow River.</title>
        <authorList>
            <person name="Li Y."/>
        </authorList>
    </citation>
    <scope>NUCLEOTIDE SEQUENCE</scope>
    <source>
        <strain evidence="9">FYR11-62</strain>
    </source>
</reference>
<dbReference type="InterPro" id="IPR018394">
    <property type="entry name" value="DNA_photolyase_1_CS_C"/>
</dbReference>
<comment type="similarity">
    <text evidence="7">Belongs to the DNA photolyase family.</text>
</comment>
<evidence type="ECO:0000256" key="4">
    <source>
        <dbReference type="ARBA" id="ARBA00022630"/>
    </source>
</evidence>
<protein>
    <submittedName>
        <fullName evidence="9">Deoxyribodipyrimidine photo-lyase</fullName>
        <ecNumber evidence="9">4.1.99.3</ecNumber>
    </submittedName>
</protein>
<dbReference type="PROSITE" id="PS51645">
    <property type="entry name" value="PHR_CRY_ALPHA_BETA"/>
    <property type="match status" value="1"/>
</dbReference>
<dbReference type="InterPro" id="IPR036134">
    <property type="entry name" value="Crypto/Photolyase_FAD-like_sf"/>
</dbReference>
<comment type="cofactor">
    <cofactor evidence="1">
        <name>(6R)-5,10-methylene-5,6,7,8-tetrahydrofolate</name>
        <dbReference type="ChEBI" id="CHEBI:15636"/>
    </cofactor>
</comment>
<proteinExistence type="inferred from homology"/>
<dbReference type="Pfam" id="PF03441">
    <property type="entry name" value="FAD_binding_7"/>
    <property type="match status" value="1"/>
</dbReference>
<dbReference type="Proteomes" id="UP001163714">
    <property type="component" value="Unassembled WGS sequence"/>
</dbReference>
<dbReference type="NCBIfam" id="NF007955">
    <property type="entry name" value="PRK10674.1"/>
    <property type="match status" value="1"/>
</dbReference>
<dbReference type="SUPFAM" id="SSF52425">
    <property type="entry name" value="Cryptochrome/photolyase, N-terminal domain"/>
    <property type="match status" value="1"/>
</dbReference>
<dbReference type="EMBL" id="JAPDMX010000028">
    <property type="protein sequence ID" value="MCW3173274.1"/>
    <property type="molecule type" value="Genomic_DNA"/>
</dbReference>
<dbReference type="InterPro" id="IPR006050">
    <property type="entry name" value="DNA_photolyase_N"/>
</dbReference>
<comment type="cofactor">
    <cofactor evidence="2">
        <name>FAD</name>
        <dbReference type="ChEBI" id="CHEBI:57692"/>
    </cofactor>
</comment>
<keyword evidence="4 7" id="KW-0285">Flavoprotein</keyword>
<evidence type="ECO:0000313" key="9">
    <source>
        <dbReference type="EMBL" id="MCW3173274.1"/>
    </source>
</evidence>
<dbReference type="PROSITE" id="PS00691">
    <property type="entry name" value="DNA_PHOTOLYASES_1_2"/>
    <property type="match status" value="1"/>
</dbReference>
<dbReference type="Pfam" id="PF00875">
    <property type="entry name" value="DNA_photolyase"/>
    <property type="match status" value="1"/>
</dbReference>
<dbReference type="InterPro" id="IPR002081">
    <property type="entry name" value="Cryptochrome/DNA_photolyase_1"/>
</dbReference>
<keyword evidence="10" id="KW-1185">Reference proteome</keyword>
<sequence length="489" mass="56179">MQFAHNSVVWFRQDLRIHDHPALTQACEFAQLHDSNLTAIYFVTPKQWAEHDVAAIQIDFIERHIEQLNQRLAAIGIELTVVNLSTFDDILPWLKAYCAEHHIGQIFAANESEFNERQRDIKLINAGIPLRLIEQDCVLATGTVNNLSGQMYKVFTPFSKAWKKIASSQPIVPLGIPAFRQPIAAPSLSRFNCDEFYPQRVTSELWAAGEDCARKQLKQFIENDIADYQQYRDLPAIDGTSKLSPYLAIGVLSPRQCVAGILFYYPDALVNDASPAKTWLNELIWREFYRHLLVAFPKLSRSQSFNELGQFIQWRNDNDEFQAWCQGQTGYPIIDAAMRQLNQTGWMHNRLRMVVASFLTKHLLIDWRWGEQYFRQHLIDGDLAANNGGWQWSAGTGCDAQPYFRVFNPMTQSSKFDPDASFIKHFVPEVADWSLKHIHEPHLKAHHINSMADLFSERAKQEKAYPQPIVEHGFARKRALEVLGALKRG</sequence>
<dbReference type="SUPFAM" id="SSF48173">
    <property type="entry name" value="Cryptochrome/photolyase FAD-binding domain"/>
    <property type="match status" value="1"/>
</dbReference>
<gene>
    <name evidence="9" type="primary">phrB</name>
    <name evidence="9" type="ORF">OHT75_12360</name>
</gene>
<dbReference type="PRINTS" id="PR00147">
    <property type="entry name" value="DNAPHOTLYASE"/>
</dbReference>
<evidence type="ECO:0000259" key="8">
    <source>
        <dbReference type="PROSITE" id="PS51645"/>
    </source>
</evidence>
<evidence type="ECO:0000256" key="6">
    <source>
        <dbReference type="ARBA" id="ARBA00022991"/>
    </source>
</evidence>
<dbReference type="PANTHER" id="PTHR11455:SF9">
    <property type="entry name" value="CRYPTOCHROME CIRCADIAN CLOCK 5 ISOFORM X1"/>
    <property type="match status" value="1"/>
</dbReference>
<keyword evidence="9" id="KW-0456">Lyase</keyword>
<evidence type="ECO:0000256" key="7">
    <source>
        <dbReference type="RuleBase" id="RU004182"/>
    </source>
</evidence>
<keyword evidence="5 7" id="KW-0274">FAD</keyword>
<dbReference type="PANTHER" id="PTHR11455">
    <property type="entry name" value="CRYPTOCHROME"/>
    <property type="match status" value="1"/>
</dbReference>
<dbReference type="EC" id="4.1.99.3" evidence="9"/>
<dbReference type="PROSITE" id="PS00394">
    <property type="entry name" value="DNA_PHOTOLYASES_1_1"/>
    <property type="match status" value="1"/>
</dbReference>
<evidence type="ECO:0000256" key="5">
    <source>
        <dbReference type="ARBA" id="ARBA00022827"/>
    </source>
</evidence>
<evidence type="ECO:0000256" key="1">
    <source>
        <dbReference type="ARBA" id="ARBA00001932"/>
    </source>
</evidence>
<dbReference type="InterPro" id="IPR014729">
    <property type="entry name" value="Rossmann-like_a/b/a_fold"/>
</dbReference>
<dbReference type="GO" id="GO:0003904">
    <property type="term" value="F:deoxyribodipyrimidine photo-lyase activity"/>
    <property type="evidence" value="ECO:0007669"/>
    <property type="project" value="UniProtKB-EC"/>
</dbReference>
<dbReference type="RefSeq" id="WP_264727031.1">
    <property type="nucleotide sequence ID" value="NZ_JAPDMX010000028.1"/>
</dbReference>
<accession>A0ABT3IBG8</accession>